<reference evidence="4" key="2">
    <citation type="submission" date="2020-09" db="EMBL/GenBank/DDBJ databases">
        <authorList>
            <person name="Sun Q."/>
            <person name="Zhou Y."/>
        </authorList>
    </citation>
    <scope>NUCLEOTIDE SEQUENCE</scope>
    <source>
        <strain evidence="4">CGMCC 1.8984</strain>
    </source>
</reference>
<keyword evidence="5" id="KW-1185">Reference proteome</keyword>
<comment type="caution">
    <text evidence="4">The sequence shown here is derived from an EMBL/GenBank/DDBJ whole genome shotgun (WGS) entry which is preliminary data.</text>
</comment>
<feature type="chain" id="PRO_5037678871" description="PA domain-containing protein" evidence="2">
    <location>
        <begin position="26"/>
        <end position="611"/>
    </location>
</feature>
<dbReference type="EMBL" id="BMMD01000001">
    <property type="protein sequence ID" value="GGJ68905.1"/>
    <property type="molecule type" value="Genomic_DNA"/>
</dbReference>
<evidence type="ECO:0000256" key="2">
    <source>
        <dbReference type="SAM" id="SignalP"/>
    </source>
</evidence>
<evidence type="ECO:0000313" key="4">
    <source>
        <dbReference type="EMBL" id="GGJ68905.1"/>
    </source>
</evidence>
<sequence>MRAIRAGAAFVAVAALVVGAGPAFAHSDTEYVDDGVLDSGKDTHQHHAQHNEDAGHLYPEGSSENVELIGNLDLFEGMEEPGRIADVSAYGDYAYLTAFWEPQCDRGGVYIVDISDPTAPELVTLIPSHQGTFSGEGSQVIHLETEYFTGELLAFQNEICPGFENGIGGMTLVDVTDPTKPKILVEGAGDFSNPGKAQTKANETHSVRMWVDGEKAYAVLVDDEEVTDVDIMDITDPSKPVLISETDLSDETAQVAGAVHGDAVFLHDMVVKQIGGVQTMLLSYWDGGYVKLDVDDPANPVFIADTDFEAVDPVRPSVTPEGNAHQAEFTNDNKYFIATDEDFDPYRVTATMADGTEFTAIQGSDVPAIDEDTSLAGGTRSVGLACDAASIPEADAEASIAVIERGTCTFTDKVQNVQAKGYEGAIVFNSDAAGNCEALVSMLVAADIPAVFVSRTDGFRILTGGVPADYTCGGATPYAIPTAVGAYGQDVDISAVFDGWGYVHLFDATSMEDLDQYYVPESQMEAHASGSGDLSVHEVATDPDENLAYISYYAAGFRVVSYGPNGLTEVGHFIDEGGNNFWGVEVHQLGEEEYVLASDRDSGLYIFQYHP</sequence>
<organism evidence="4 5">
    <name type="scientific">Agromyces bauzanensis</name>
    <dbReference type="NCBI Taxonomy" id="1308924"/>
    <lineage>
        <taxon>Bacteria</taxon>
        <taxon>Bacillati</taxon>
        <taxon>Actinomycetota</taxon>
        <taxon>Actinomycetes</taxon>
        <taxon>Micrococcales</taxon>
        <taxon>Microbacteriaceae</taxon>
        <taxon>Agromyces</taxon>
    </lineage>
</organism>
<feature type="region of interest" description="Disordered" evidence="1">
    <location>
        <begin position="35"/>
        <end position="61"/>
    </location>
</feature>
<accession>A0A917PAP7</accession>
<gene>
    <name evidence="4" type="ORF">GCM10011372_03370</name>
</gene>
<evidence type="ECO:0000313" key="5">
    <source>
        <dbReference type="Proteomes" id="UP000636956"/>
    </source>
</evidence>
<dbReference type="InterPro" id="IPR003137">
    <property type="entry name" value="PA_domain"/>
</dbReference>
<dbReference type="Pfam" id="PF02225">
    <property type="entry name" value="PA"/>
    <property type="match status" value="1"/>
</dbReference>
<dbReference type="Proteomes" id="UP000636956">
    <property type="component" value="Unassembled WGS sequence"/>
</dbReference>
<dbReference type="RefSeq" id="WP_188741690.1">
    <property type="nucleotide sequence ID" value="NZ_BAABFW010000041.1"/>
</dbReference>
<keyword evidence="2" id="KW-0732">Signal</keyword>
<feature type="compositionally biased region" description="Basic and acidic residues" evidence="1">
    <location>
        <begin position="39"/>
        <end position="55"/>
    </location>
</feature>
<name>A0A917PAP7_9MICO</name>
<reference evidence="4" key="1">
    <citation type="journal article" date="2014" name="Int. J. Syst. Evol. Microbiol.">
        <title>Complete genome sequence of Corynebacterium casei LMG S-19264T (=DSM 44701T), isolated from a smear-ripened cheese.</title>
        <authorList>
            <consortium name="US DOE Joint Genome Institute (JGI-PGF)"/>
            <person name="Walter F."/>
            <person name="Albersmeier A."/>
            <person name="Kalinowski J."/>
            <person name="Ruckert C."/>
        </authorList>
    </citation>
    <scope>NUCLEOTIDE SEQUENCE</scope>
    <source>
        <strain evidence="4">CGMCC 1.8984</strain>
    </source>
</reference>
<dbReference type="Pfam" id="PF08309">
    <property type="entry name" value="LVIVD"/>
    <property type="match status" value="2"/>
</dbReference>
<protein>
    <recommendedName>
        <fullName evidence="3">PA domain-containing protein</fullName>
    </recommendedName>
</protein>
<evidence type="ECO:0000259" key="3">
    <source>
        <dbReference type="Pfam" id="PF02225"/>
    </source>
</evidence>
<proteinExistence type="predicted"/>
<dbReference type="InterPro" id="IPR013211">
    <property type="entry name" value="LVIVD"/>
</dbReference>
<evidence type="ECO:0000256" key="1">
    <source>
        <dbReference type="SAM" id="MobiDB-lite"/>
    </source>
</evidence>
<dbReference type="AlphaFoldDB" id="A0A917PAP7"/>
<dbReference type="InterPro" id="IPR046450">
    <property type="entry name" value="PA_dom_sf"/>
</dbReference>
<dbReference type="Gene3D" id="3.50.30.30">
    <property type="match status" value="1"/>
</dbReference>
<dbReference type="SUPFAM" id="SSF52025">
    <property type="entry name" value="PA domain"/>
    <property type="match status" value="1"/>
</dbReference>
<feature type="domain" description="PA" evidence="3">
    <location>
        <begin position="384"/>
        <end position="459"/>
    </location>
</feature>
<feature type="signal peptide" evidence="2">
    <location>
        <begin position="1"/>
        <end position="25"/>
    </location>
</feature>